<organism evidence="6 7">
    <name type="scientific">Leptospira ellisii</name>
    <dbReference type="NCBI Taxonomy" id="2023197"/>
    <lineage>
        <taxon>Bacteria</taxon>
        <taxon>Pseudomonadati</taxon>
        <taxon>Spirochaetota</taxon>
        <taxon>Spirochaetia</taxon>
        <taxon>Leptospirales</taxon>
        <taxon>Leptospiraceae</taxon>
        <taxon>Leptospira</taxon>
    </lineage>
</organism>
<evidence type="ECO:0000256" key="5">
    <source>
        <dbReference type="ARBA" id="ARBA00023315"/>
    </source>
</evidence>
<dbReference type="PROSITE" id="PS00101">
    <property type="entry name" value="HEXAPEP_TRANSFERASES"/>
    <property type="match status" value="1"/>
</dbReference>
<evidence type="ECO:0000256" key="1">
    <source>
        <dbReference type="ARBA" id="ARBA00007274"/>
    </source>
</evidence>
<keyword evidence="2 6" id="KW-0808">Transferase</keyword>
<gene>
    <name evidence="6" type="ORF">CH379_011285</name>
</gene>
<dbReference type="InterPro" id="IPR001451">
    <property type="entry name" value="Hexapep"/>
</dbReference>
<keyword evidence="5 6" id="KW-0012">Acyltransferase</keyword>
<keyword evidence="3" id="KW-0677">Repeat</keyword>
<evidence type="ECO:0000256" key="4">
    <source>
        <dbReference type="ARBA" id="ARBA00023251"/>
    </source>
</evidence>
<accession>A0AAE4QPF7</accession>
<dbReference type="InterPro" id="IPR050179">
    <property type="entry name" value="Trans_hexapeptide_repeat"/>
</dbReference>
<dbReference type="Pfam" id="PF00132">
    <property type="entry name" value="Hexapep"/>
    <property type="match status" value="1"/>
</dbReference>
<evidence type="ECO:0000313" key="6">
    <source>
        <dbReference type="EMBL" id="MDV6236206.1"/>
    </source>
</evidence>
<dbReference type="GO" id="GO:0046677">
    <property type="term" value="P:response to antibiotic"/>
    <property type="evidence" value="ECO:0007669"/>
    <property type="project" value="UniProtKB-KW"/>
</dbReference>
<dbReference type="PANTHER" id="PTHR43300:SF11">
    <property type="entry name" value="ACETYLTRANSFERASE RV3034C-RELATED"/>
    <property type="match status" value="1"/>
</dbReference>
<name>A0AAE4QPF7_9LEPT</name>
<dbReference type="EC" id="2.3.1.-" evidence="6"/>
<reference evidence="6 7" key="1">
    <citation type="journal article" date="2018" name="Microb. Genom.">
        <title>Deciphering the unexplored Leptospira diversity from soils uncovers genomic evolution to virulence.</title>
        <authorList>
            <person name="Thibeaux R."/>
            <person name="Iraola G."/>
            <person name="Ferres I."/>
            <person name="Bierque E."/>
            <person name="Girault D."/>
            <person name="Soupe-Gilbert M.E."/>
            <person name="Picardeau M."/>
            <person name="Goarant C."/>
        </authorList>
    </citation>
    <scope>NUCLEOTIDE SEQUENCE [LARGE SCALE GENOMIC DNA]</scope>
    <source>
        <strain evidence="6 7">ATI7-C-A5</strain>
    </source>
</reference>
<dbReference type="Proteomes" id="UP000232122">
    <property type="component" value="Unassembled WGS sequence"/>
</dbReference>
<dbReference type="RefSeq" id="WP_100746707.1">
    <property type="nucleotide sequence ID" value="NZ_NPEF02000012.1"/>
</dbReference>
<sequence length="218" mass="24752">MQNPNLNSYGPDPSTRHPFPQFPRIGFLKNFIRSPLIEVGDYTYYDDPEGVEQFETRNVLYHYDFRGDKLVIGKFCAIATGVQFIMNGANHKMNAFSTYPFAIFGNGWEKVMPKPGEFSDKGDTIVGNDVWIGTNTVILPGVKIGDGAIIGAYSVVARDVPDYTIVAGNPARIIRERFSQEVQKKLLKLQWWSWSPEKITASLDFLTKLDFKRLEEMD</sequence>
<dbReference type="SUPFAM" id="SSF51161">
    <property type="entry name" value="Trimeric LpxA-like enzymes"/>
    <property type="match status" value="1"/>
</dbReference>
<dbReference type="AlphaFoldDB" id="A0AAE4QPF7"/>
<keyword evidence="4" id="KW-0046">Antibiotic resistance</keyword>
<dbReference type="PANTHER" id="PTHR43300">
    <property type="entry name" value="ACETYLTRANSFERASE"/>
    <property type="match status" value="1"/>
</dbReference>
<evidence type="ECO:0000313" key="7">
    <source>
        <dbReference type="Proteomes" id="UP000232122"/>
    </source>
</evidence>
<dbReference type="GO" id="GO:0016746">
    <property type="term" value="F:acyltransferase activity"/>
    <property type="evidence" value="ECO:0007669"/>
    <property type="project" value="UniProtKB-KW"/>
</dbReference>
<protein>
    <submittedName>
        <fullName evidence="6">CatB-related O-acetyltransferase</fullName>
        <ecNumber evidence="6">2.3.1.-</ecNumber>
    </submittedName>
</protein>
<dbReference type="FunFam" id="2.160.10.10:FF:000037">
    <property type="entry name" value="Streptogramin A acetyltransferase"/>
    <property type="match status" value="1"/>
</dbReference>
<proteinExistence type="inferred from homology"/>
<evidence type="ECO:0000256" key="3">
    <source>
        <dbReference type="ARBA" id="ARBA00022737"/>
    </source>
</evidence>
<dbReference type="InterPro" id="IPR018357">
    <property type="entry name" value="Hexapep_transf_CS"/>
</dbReference>
<dbReference type="EMBL" id="NPEF02000012">
    <property type="protein sequence ID" value="MDV6236206.1"/>
    <property type="molecule type" value="Genomic_DNA"/>
</dbReference>
<dbReference type="InterPro" id="IPR011004">
    <property type="entry name" value="Trimer_LpxA-like_sf"/>
</dbReference>
<comment type="caution">
    <text evidence="6">The sequence shown here is derived from an EMBL/GenBank/DDBJ whole genome shotgun (WGS) entry which is preliminary data.</text>
</comment>
<evidence type="ECO:0000256" key="2">
    <source>
        <dbReference type="ARBA" id="ARBA00022679"/>
    </source>
</evidence>
<comment type="similarity">
    <text evidence="1">Belongs to the transferase hexapeptide repeat family.</text>
</comment>
<dbReference type="Gene3D" id="2.160.10.10">
    <property type="entry name" value="Hexapeptide repeat proteins"/>
    <property type="match status" value="1"/>
</dbReference>
<keyword evidence="7" id="KW-1185">Reference proteome</keyword>
<dbReference type="CDD" id="cd03349">
    <property type="entry name" value="LbH_XAT"/>
    <property type="match status" value="1"/>
</dbReference>